<dbReference type="AlphaFoldDB" id="A0AAV4RRV8"/>
<organism evidence="1 2">
    <name type="scientific">Caerostris extrusa</name>
    <name type="common">Bark spider</name>
    <name type="synonym">Caerostris bankana</name>
    <dbReference type="NCBI Taxonomy" id="172846"/>
    <lineage>
        <taxon>Eukaryota</taxon>
        <taxon>Metazoa</taxon>
        <taxon>Ecdysozoa</taxon>
        <taxon>Arthropoda</taxon>
        <taxon>Chelicerata</taxon>
        <taxon>Arachnida</taxon>
        <taxon>Araneae</taxon>
        <taxon>Araneomorphae</taxon>
        <taxon>Entelegynae</taxon>
        <taxon>Araneoidea</taxon>
        <taxon>Araneidae</taxon>
        <taxon>Caerostris</taxon>
    </lineage>
</organism>
<comment type="caution">
    <text evidence="1">The sequence shown here is derived from an EMBL/GenBank/DDBJ whole genome shotgun (WGS) entry which is preliminary data.</text>
</comment>
<protein>
    <submittedName>
        <fullName evidence="1">Uncharacterized protein</fullName>
    </submittedName>
</protein>
<dbReference type="EMBL" id="BPLR01008356">
    <property type="protein sequence ID" value="GIY24142.1"/>
    <property type="molecule type" value="Genomic_DNA"/>
</dbReference>
<keyword evidence="2" id="KW-1185">Reference proteome</keyword>
<evidence type="ECO:0000313" key="2">
    <source>
        <dbReference type="Proteomes" id="UP001054945"/>
    </source>
</evidence>
<accession>A0AAV4RRV8</accession>
<sequence length="92" mass="10827">MVILLVRDRDERKVRKLESFSTGRATKKPLFHHSSCHRKNERKKEEKWAKTGGNRITNPVVVPTLLCVVSGFRRKFWIASRINFFLPIPPRL</sequence>
<proteinExistence type="predicted"/>
<name>A0AAV4RRV8_CAEEX</name>
<dbReference type="Proteomes" id="UP001054945">
    <property type="component" value="Unassembled WGS sequence"/>
</dbReference>
<reference evidence="1 2" key="1">
    <citation type="submission" date="2021-06" db="EMBL/GenBank/DDBJ databases">
        <title>Caerostris extrusa draft genome.</title>
        <authorList>
            <person name="Kono N."/>
            <person name="Arakawa K."/>
        </authorList>
    </citation>
    <scope>NUCLEOTIDE SEQUENCE [LARGE SCALE GENOMIC DNA]</scope>
</reference>
<evidence type="ECO:0000313" key="1">
    <source>
        <dbReference type="EMBL" id="GIY24142.1"/>
    </source>
</evidence>
<gene>
    <name evidence="1" type="ORF">CEXT_251281</name>
</gene>